<dbReference type="EMBL" id="UHDK01000001">
    <property type="protein sequence ID" value="SUM32426.1"/>
    <property type="molecule type" value="Genomic_DNA"/>
</dbReference>
<dbReference type="SUPFAM" id="SSF56601">
    <property type="entry name" value="beta-lactamase/transpeptidase-like"/>
    <property type="match status" value="1"/>
</dbReference>
<dbReference type="InterPro" id="IPR050491">
    <property type="entry name" value="AmpC-like"/>
</dbReference>
<proteinExistence type="predicted"/>
<evidence type="ECO:0000256" key="1">
    <source>
        <dbReference type="ARBA" id="ARBA00004370"/>
    </source>
</evidence>
<dbReference type="Pfam" id="PF00144">
    <property type="entry name" value="Beta-lactamase"/>
    <property type="match status" value="1"/>
</dbReference>
<name>A0A380FGE4_STAGA</name>
<dbReference type="InterPro" id="IPR001466">
    <property type="entry name" value="Beta-lactam-related"/>
</dbReference>
<dbReference type="Gene3D" id="3.40.710.10">
    <property type="entry name" value="DD-peptidase/beta-lactamase superfamily"/>
    <property type="match status" value="1"/>
</dbReference>
<dbReference type="PANTHER" id="PTHR46825:SF11">
    <property type="entry name" value="PENICILLIN-BINDING PROTEIN 4"/>
    <property type="match status" value="1"/>
</dbReference>
<evidence type="ECO:0000259" key="3">
    <source>
        <dbReference type="Pfam" id="PF00144"/>
    </source>
</evidence>
<reference evidence="4 5" key="1">
    <citation type="submission" date="2018-06" db="EMBL/GenBank/DDBJ databases">
        <authorList>
            <consortium name="Pathogen Informatics"/>
            <person name="Doyle S."/>
        </authorList>
    </citation>
    <scope>NUCLEOTIDE SEQUENCE [LARGE SCALE GENOMIC DNA]</scope>
    <source>
        <strain evidence="4 5">NCTC12195</strain>
    </source>
</reference>
<feature type="domain" description="Beta-lactamase-related" evidence="3">
    <location>
        <begin position="22"/>
        <end position="100"/>
    </location>
</feature>
<keyword evidence="2" id="KW-0472">Membrane</keyword>
<dbReference type="InterPro" id="IPR012338">
    <property type="entry name" value="Beta-lactam/transpept-like"/>
</dbReference>
<dbReference type="AlphaFoldDB" id="A0A380FGE4"/>
<dbReference type="Proteomes" id="UP000255277">
    <property type="component" value="Unassembled WGS sequence"/>
</dbReference>
<evidence type="ECO:0000313" key="5">
    <source>
        <dbReference type="Proteomes" id="UP000255277"/>
    </source>
</evidence>
<evidence type="ECO:0000313" key="4">
    <source>
        <dbReference type="EMBL" id="SUM32426.1"/>
    </source>
</evidence>
<sequence>MSNSPQIKDIDHYLSENEYNGTATIYENGQLKLNKGYGLQNFTKNRTNKPDTMYLTGSVQKLTTGIMIKQLEEEHKVDINQSIETYIPWFKTDKPITVKQFNFS</sequence>
<evidence type="ECO:0000256" key="2">
    <source>
        <dbReference type="ARBA" id="ARBA00023136"/>
    </source>
</evidence>
<organism evidence="4 5">
    <name type="scientific">Staphylococcus gallinarum</name>
    <dbReference type="NCBI Taxonomy" id="1293"/>
    <lineage>
        <taxon>Bacteria</taxon>
        <taxon>Bacillati</taxon>
        <taxon>Bacillota</taxon>
        <taxon>Bacilli</taxon>
        <taxon>Bacillales</taxon>
        <taxon>Staphylococcaceae</taxon>
        <taxon>Staphylococcus</taxon>
    </lineage>
</organism>
<dbReference type="PANTHER" id="PTHR46825">
    <property type="entry name" value="D-ALANYL-D-ALANINE-CARBOXYPEPTIDASE/ENDOPEPTIDASE AMPH"/>
    <property type="match status" value="1"/>
</dbReference>
<protein>
    <submittedName>
        <fullName evidence="4">Autolysis and methicillin resistant-related protein</fullName>
    </submittedName>
</protein>
<gene>
    <name evidence="4" type="primary">fmtA_1</name>
    <name evidence="4" type="ORF">NCTC12195_01871</name>
</gene>
<dbReference type="GO" id="GO:0016020">
    <property type="term" value="C:membrane"/>
    <property type="evidence" value="ECO:0007669"/>
    <property type="project" value="UniProtKB-SubCell"/>
</dbReference>
<comment type="subcellular location">
    <subcellularLocation>
        <location evidence="1">Membrane</location>
    </subcellularLocation>
</comment>
<accession>A0A380FGE4</accession>